<protein>
    <submittedName>
        <fullName evidence="3">Uncharacterized protein</fullName>
    </submittedName>
</protein>
<keyword evidence="4" id="KW-1185">Reference proteome</keyword>
<sequence>MKTIRQIADEIGVSKQAVYKRYKGKLHTVCAPYTHTEQGVLYLSEQAETLIKQDFLKDDRSNGAHTDTHTERSIGAVPEQSQEAGVVAVLQATIDTLQGQLEVKDRQIEELNARLAEVSAALLAAQQTAAAAQALHAGTIQQQLLTGEAGADQQGQEPEQKRGWFSKLFGK</sequence>
<dbReference type="Proteomes" id="UP001198220">
    <property type="component" value="Unassembled WGS sequence"/>
</dbReference>
<accession>A0AAE3ABC7</accession>
<dbReference type="AlphaFoldDB" id="A0AAE3ABC7"/>
<evidence type="ECO:0000313" key="3">
    <source>
        <dbReference type="EMBL" id="MCC2127873.1"/>
    </source>
</evidence>
<dbReference type="Gene3D" id="1.10.357.10">
    <property type="entry name" value="Tetracycline Repressor, domain 2"/>
    <property type="match status" value="1"/>
</dbReference>
<feature type="coiled-coil region" evidence="1">
    <location>
        <begin position="94"/>
        <end position="128"/>
    </location>
</feature>
<evidence type="ECO:0000256" key="1">
    <source>
        <dbReference type="SAM" id="Coils"/>
    </source>
</evidence>
<dbReference type="EMBL" id="JAJEPS010000039">
    <property type="protein sequence ID" value="MCC2127873.1"/>
    <property type="molecule type" value="Genomic_DNA"/>
</dbReference>
<organism evidence="3 4">
    <name type="scientific">Hominiventricola filiformis</name>
    <dbReference type="NCBI Taxonomy" id="2885352"/>
    <lineage>
        <taxon>Bacteria</taxon>
        <taxon>Bacillati</taxon>
        <taxon>Bacillota</taxon>
        <taxon>Clostridia</taxon>
        <taxon>Lachnospirales</taxon>
        <taxon>Lachnospiraceae</taxon>
        <taxon>Hominiventricola</taxon>
    </lineage>
</organism>
<proteinExistence type="predicted"/>
<evidence type="ECO:0000313" key="4">
    <source>
        <dbReference type="Proteomes" id="UP001198220"/>
    </source>
</evidence>
<dbReference type="RefSeq" id="WP_117515913.1">
    <property type="nucleotide sequence ID" value="NZ_JAJEPS010000039.1"/>
</dbReference>
<gene>
    <name evidence="3" type="ORF">LKD36_17210</name>
</gene>
<reference evidence="3 4" key="1">
    <citation type="submission" date="2021-10" db="EMBL/GenBank/DDBJ databases">
        <title>Anaerobic single-cell dispensing facilitates the cultivation of human gut bacteria.</title>
        <authorList>
            <person name="Afrizal A."/>
        </authorList>
    </citation>
    <scope>NUCLEOTIDE SEQUENCE [LARGE SCALE GENOMIC DNA]</scope>
    <source>
        <strain evidence="3 4">CLA-AA-H276</strain>
    </source>
</reference>
<comment type="caution">
    <text evidence="3">The sequence shown here is derived from an EMBL/GenBank/DDBJ whole genome shotgun (WGS) entry which is preliminary data.</text>
</comment>
<feature type="region of interest" description="Disordered" evidence="2">
    <location>
        <begin position="148"/>
        <end position="171"/>
    </location>
</feature>
<keyword evidence="1" id="KW-0175">Coiled coil</keyword>
<name>A0AAE3ABC7_9FIRM</name>
<evidence type="ECO:0000256" key="2">
    <source>
        <dbReference type="SAM" id="MobiDB-lite"/>
    </source>
</evidence>